<dbReference type="PROSITE" id="PS00198">
    <property type="entry name" value="4FE4S_FER_1"/>
    <property type="match status" value="1"/>
</dbReference>
<protein>
    <recommendedName>
        <fullName evidence="7">4Fe-4S ferredoxin-type domain-containing protein</fullName>
    </recommendedName>
</protein>
<feature type="transmembrane region" description="Helical" evidence="6">
    <location>
        <begin position="112"/>
        <end position="131"/>
    </location>
</feature>
<evidence type="ECO:0000256" key="4">
    <source>
        <dbReference type="ARBA" id="ARBA00023004"/>
    </source>
</evidence>
<feature type="domain" description="4Fe-4S ferredoxin-type" evidence="7">
    <location>
        <begin position="15"/>
        <end position="45"/>
    </location>
</feature>
<dbReference type="InterPro" id="IPR036197">
    <property type="entry name" value="NarG-like_sf"/>
</dbReference>
<keyword evidence="6" id="KW-0472">Membrane</keyword>
<dbReference type="Gene3D" id="1.10.1060.10">
    <property type="entry name" value="Alpha-helical ferredoxin"/>
    <property type="match status" value="1"/>
</dbReference>
<organism evidence="8 9">
    <name type="scientific">Mesoterricola sediminis</name>
    <dbReference type="NCBI Taxonomy" id="2927980"/>
    <lineage>
        <taxon>Bacteria</taxon>
        <taxon>Pseudomonadati</taxon>
        <taxon>Acidobacteriota</taxon>
        <taxon>Holophagae</taxon>
        <taxon>Holophagales</taxon>
        <taxon>Holophagaceae</taxon>
        <taxon>Mesoterricola</taxon>
    </lineage>
</organism>
<feature type="transmembrane region" description="Helical" evidence="6">
    <location>
        <begin position="253"/>
        <end position="274"/>
    </location>
</feature>
<keyword evidence="1" id="KW-0004">4Fe-4S</keyword>
<dbReference type="GO" id="GO:0046872">
    <property type="term" value="F:metal ion binding"/>
    <property type="evidence" value="ECO:0007669"/>
    <property type="project" value="UniProtKB-KW"/>
</dbReference>
<dbReference type="GO" id="GO:0005886">
    <property type="term" value="C:plasma membrane"/>
    <property type="evidence" value="ECO:0007669"/>
    <property type="project" value="TreeGrafter"/>
</dbReference>
<dbReference type="AlphaFoldDB" id="A0AA48KCT1"/>
<dbReference type="InterPro" id="IPR051460">
    <property type="entry name" value="HdrC_iron-sulfur_subunit"/>
</dbReference>
<feature type="transmembrane region" description="Helical" evidence="6">
    <location>
        <begin position="294"/>
        <end position="313"/>
    </location>
</feature>
<sequence length="379" mass="42990">MAVQADPRLVAELETYGAQDVLKCYHCGNCTAVCPFSKEPFIFPRKSMRYLQMGLREKLKSNLEPWLCYYCGECSEQCPREAEPGETMMSMRRWLTAQYDFTGISNLLYRSWWAELAGILVLAALTGFGFWKYGTSVGDIRVYDGPNAFLPSSAIHAFDWTMASILGTFLLVNCVRMWWMTMGRDPKTRATPAQYVKRLGQLLLHFFTQKRYSECDKKAPWRLHIVLMLSYVTMLVLIMFFLPAVQAGPAINWAVHILGYAASIGLITTVAMALVGRVRKSQTHYKHSHETDWIFLGMLLYVAVTGVLQHALHRLGHPYAANITYLAHLMGVVPMLVLEVPFSKWAHMCYRPLAMYFAALQIDVLEARETGPVAGTRTA</sequence>
<name>A0AA48KCT1_9BACT</name>
<evidence type="ECO:0000256" key="3">
    <source>
        <dbReference type="ARBA" id="ARBA00023002"/>
    </source>
</evidence>
<dbReference type="InterPro" id="IPR017900">
    <property type="entry name" value="4Fe4S_Fe_S_CS"/>
</dbReference>
<keyword evidence="6" id="KW-1133">Transmembrane helix</keyword>
<evidence type="ECO:0000313" key="9">
    <source>
        <dbReference type="Proteomes" id="UP001228113"/>
    </source>
</evidence>
<keyword evidence="5" id="KW-0411">Iron-sulfur</keyword>
<keyword evidence="3" id="KW-0560">Oxidoreductase</keyword>
<feature type="transmembrane region" description="Helical" evidence="6">
    <location>
        <begin position="319"/>
        <end position="338"/>
    </location>
</feature>
<evidence type="ECO:0000256" key="5">
    <source>
        <dbReference type="ARBA" id="ARBA00023014"/>
    </source>
</evidence>
<feature type="domain" description="4Fe-4S ferredoxin-type" evidence="7">
    <location>
        <begin position="59"/>
        <end position="88"/>
    </location>
</feature>
<keyword evidence="6" id="KW-0812">Transmembrane</keyword>
<keyword evidence="9" id="KW-1185">Reference proteome</keyword>
<accession>A0AA48KCT1</accession>
<feature type="transmembrane region" description="Helical" evidence="6">
    <location>
        <begin position="160"/>
        <end position="179"/>
    </location>
</feature>
<dbReference type="GO" id="GO:0051539">
    <property type="term" value="F:4 iron, 4 sulfur cluster binding"/>
    <property type="evidence" value="ECO:0007669"/>
    <property type="project" value="UniProtKB-KW"/>
</dbReference>
<dbReference type="SUPFAM" id="SSF46548">
    <property type="entry name" value="alpha-helical ferredoxin"/>
    <property type="match status" value="1"/>
</dbReference>
<dbReference type="PANTHER" id="PTHR43255:SF1">
    <property type="entry name" value="IRON-SULFUR-BINDING OXIDOREDUCTASE FADF-RELATED"/>
    <property type="match status" value="1"/>
</dbReference>
<dbReference type="InterPro" id="IPR009051">
    <property type="entry name" value="Helical_ferredxn"/>
</dbReference>
<gene>
    <name evidence="8" type="ORF">METESE_06100</name>
</gene>
<evidence type="ECO:0000259" key="7">
    <source>
        <dbReference type="PROSITE" id="PS51379"/>
    </source>
</evidence>
<evidence type="ECO:0000256" key="6">
    <source>
        <dbReference type="SAM" id="Phobius"/>
    </source>
</evidence>
<dbReference type="PANTHER" id="PTHR43255">
    <property type="entry name" value="IRON-SULFUR-BINDING OXIDOREDUCTASE FADF-RELATED-RELATED"/>
    <property type="match status" value="1"/>
</dbReference>
<reference evidence="8" key="1">
    <citation type="journal article" date="2023" name="Int. J. Syst. Evol. Microbiol.">
        <title>Mesoterricola silvestris gen. nov., sp. nov., Mesoterricola sediminis sp. nov., Geothrix oryzae sp. nov., Geothrix edaphica sp. nov., Geothrix rubra sp. nov., and Geothrix limicola sp. nov., six novel members of Acidobacteriota isolated from soils.</title>
        <authorList>
            <person name="Itoh H."/>
            <person name="Sugisawa Y."/>
            <person name="Mise K."/>
            <person name="Xu Z."/>
            <person name="Kuniyasu M."/>
            <person name="Ushijima N."/>
            <person name="Kawano K."/>
            <person name="Kobayashi E."/>
            <person name="Shiratori Y."/>
            <person name="Masuda Y."/>
            <person name="Senoo K."/>
        </authorList>
    </citation>
    <scope>NUCLEOTIDE SEQUENCE</scope>
    <source>
        <strain evidence="8">W786</strain>
    </source>
</reference>
<proteinExistence type="predicted"/>
<dbReference type="Gene3D" id="1.20.950.20">
    <property type="entry name" value="Transmembrane di-heme cytochromes, Chain C"/>
    <property type="match status" value="1"/>
</dbReference>
<dbReference type="KEGG" id="msea:METESE_06100"/>
<dbReference type="Proteomes" id="UP001228113">
    <property type="component" value="Chromosome"/>
</dbReference>
<dbReference type="PROSITE" id="PS51379">
    <property type="entry name" value="4FE4S_FER_2"/>
    <property type="match status" value="2"/>
</dbReference>
<dbReference type="GO" id="GO:0016491">
    <property type="term" value="F:oxidoreductase activity"/>
    <property type="evidence" value="ECO:0007669"/>
    <property type="project" value="UniProtKB-KW"/>
</dbReference>
<keyword evidence="4" id="KW-0408">Iron</keyword>
<dbReference type="InterPro" id="IPR017896">
    <property type="entry name" value="4Fe4S_Fe-S-bd"/>
</dbReference>
<evidence type="ECO:0000313" key="8">
    <source>
        <dbReference type="EMBL" id="BDU75652.1"/>
    </source>
</evidence>
<dbReference type="SUPFAM" id="SSF103501">
    <property type="entry name" value="Respiratory nitrate reductase 1 gamma chain"/>
    <property type="match status" value="1"/>
</dbReference>
<dbReference type="RefSeq" id="WP_243331276.1">
    <property type="nucleotide sequence ID" value="NZ_AP027081.1"/>
</dbReference>
<dbReference type="Pfam" id="PF13183">
    <property type="entry name" value="Fer4_8"/>
    <property type="match status" value="1"/>
</dbReference>
<keyword evidence="2" id="KW-0479">Metal-binding</keyword>
<feature type="transmembrane region" description="Helical" evidence="6">
    <location>
        <begin position="221"/>
        <end position="241"/>
    </location>
</feature>
<evidence type="ECO:0000256" key="1">
    <source>
        <dbReference type="ARBA" id="ARBA00022485"/>
    </source>
</evidence>
<evidence type="ECO:0000256" key="2">
    <source>
        <dbReference type="ARBA" id="ARBA00022723"/>
    </source>
</evidence>
<dbReference type="EMBL" id="AP027081">
    <property type="protein sequence ID" value="BDU75652.1"/>
    <property type="molecule type" value="Genomic_DNA"/>
</dbReference>